<dbReference type="PANTHER" id="PTHR30329">
    <property type="entry name" value="STATOR ELEMENT OF FLAGELLAR MOTOR COMPLEX"/>
    <property type="match status" value="1"/>
</dbReference>
<dbReference type="Gene3D" id="3.30.1330.60">
    <property type="entry name" value="OmpA-like domain"/>
    <property type="match status" value="1"/>
</dbReference>
<dbReference type="PANTHER" id="PTHR30329:SF21">
    <property type="entry name" value="LIPOPROTEIN YIAD-RELATED"/>
    <property type="match status" value="1"/>
</dbReference>
<evidence type="ECO:0000256" key="1">
    <source>
        <dbReference type="ARBA" id="ARBA00004442"/>
    </source>
</evidence>
<dbReference type="InterPro" id="IPR006665">
    <property type="entry name" value="OmpA-like"/>
</dbReference>
<organism evidence="7 8">
    <name type="scientific">Acididesulfobacter guangdongensis</name>
    <dbReference type="NCBI Taxonomy" id="2597225"/>
    <lineage>
        <taxon>Bacteria</taxon>
        <taxon>Deltaproteobacteria</taxon>
        <taxon>Candidatus Acidulodesulfobacterales</taxon>
        <taxon>Candidatus Acididesulfobacter</taxon>
    </lineage>
</organism>
<gene>
    <name evidence="7" type="ORF">EVJ46_04545</name>
</gene>
<proteinExistence type="predicted"/>
<sequence>MKKIKIKLFFAVLAFAAVSLLGSKVYAAAVWSTPCGFGNFRGESYLSSPCSSSYNCCLEAAPVKKTVKIKKLAAPKPVRITKAVKPMIVEKKHISSYNISARINNIHFGFNKYTFTNRDIAILKKDASFLKHNPNIVVQIQGNCDRRGSEGYNLALGWRRANAAKVYLEKLGINPKRLKTISYGKEKPICTAHTSSCYAINRRDHFAVVSK</sequence>
<dbReference type="CDD" id="cd07185">
    <property type="entry name" value="OmpA_C-like"/>
    <property type="match status" value="1"/>
</dbReference>
<protein>
    <recommendedName>
        <fullName evidence="6">OmpA-like domain-containing protein</fullName>
    </recommendedName>
</protein>
<evidence type="ECO:0000256" key="3">
    <source>
        <dbReference type="ARBA" id="ARBA00023237"/>
    </source>
</evidence>
<evidence type="ECO:0000313" key="8">
    <source>
        <dbReference type="Proteomes" id="UP000316562"/>
    </source>
</evidence>
<feature type="domain" description="OmpA-like" evidence="6">
    <location>
        <begin position="95"/>
        <end position="211"/>
    </location>
</feature>
<dbReference type="InterPro" id="IPR006664">
    <property type="entry name" value="OMP_bac"/>
</dbReference>
<dbReference type="InterPro" id="IPR036737">
    <property type="entry name" value="OmpA-like_sf"/>
</dbReference>
<name>A0A519BGA4_ACIG2</name>
<keyword evidence="3" id="KW-0998">Cell outer membrane</keyword>
<feature type="signal peptide" evidence="5">
    <location>
        <begin position="1"/>
        <end position="27"/>
    </location>
</feature>
<keyword evidence="5" id="KW-0732">Signal</keyword>
<keyword evidence="2 4" id="KW-0472">Membrane</keyword>
<dbReference type="PROSITE" id="PS51123">
    <property type="entry name" value="OMPA_2"/>
    <property type="match status" value="1"/>
</dbReference>
<evidence type="ECO:0000259" key="6">
    <source>
        <dbReference type="PROSITE" id="PS51123"/>
    </source>
</evidence>
<accession>A0A519BGA4</accession>
<evidence type="ECO:0000256" key="4">
    <source>
        <dbReference type="PROSITE-ProRule" id="PRU00473"/>
    </source>
</evidence>
<dbReference type="EMBL" id="SGBC01000002">
    <property type="protein sequence ID" value="RZD16303.1"/>
    <property type="molecule type" value="Genomic_DNA"/>
</dbReference>
<dbReference type="Pfam" id="PF00691">
    <property type="entry name" value="OmpA"/>
    <property type="match status" value="1"/>
</dbReference>
<dbReference type="GO" id="GO:0009279">
    <property type="term" value="C:cell outer membrane"/>
    <property type="evidence" value="ECO:0007669"/>
    <property type="project" value="UniProtKB-SubCell"/>
</dbReference>
<dbReference type="InterPro" id="IPR050330">
    <property type="entry name" value="Bact_OuterMem_StrucFunc"/>
</dbReference>
<dbReference type="AlphaFoldDB" id="A0A519BGA4"/>
<comment type="subcellular location">
    <subcellularLocation>
        <location evidence="1">Cell outer membrane</location>
    </subcellularLocation>
</comment>
<dbReference type="Proteomes" id="UP000316562">
    <property type="component" value="Unassembled WGS sequence"/>
</dbReference>
<evidence type="ECO:0000256" key="2">
    <source>
        <dbReference type="ARBA" id="ARBA00023136"/>
    </source>
</evidence>
<dbReference type="SUPFAM" id="SSF103088">
    <property type="entry name" value="OmpA-like"/>
    <property type="match status" value="1"/>
</dbReference>
<feature type="chain" id="PRO_5022187681" description="OmpA-like domain-containing protein" evidence="5">
    <location>
        <begin position="28"/>
        <end position="211"/>
    </location>
</feature>
<comment type="caution">
    <text evidence="7">The sequence shown here is derived from an EMBL/GenBank/DDBJ whole genome shotgun (WGS) entry which is preliminary data.</text>
</comment>
<dbReference type="PRINTS" id="PR01021">
    <property type="entry name" value="OMPADOMAIN"/>
</dbReference>
<reference evidence="7 8" key="1">
    <citation type="journal article" date="2019" name="ISME J.">
        <title>Insights into ecological role of a new deltaproteobacterial order Candidatus Acidulodesulfobacterales by metagenomics and metatranscriptomics.</title>
        <authorList>
            <person name="Tan S."/>
            <person name="Liu J."/>
            <person name="Fang Y."/>
            <person name="Hedlund B.P."/>
            <person name="Lian Z.H."/>
            <person name="Huang L.Y."/>
            <person name="Li J.T."/>
            <person name="Huang L.N."/>
            <person name="Li W.J."/>
            <person name="Jiang H.C."/>
            <person name="Dong H.L."/>
            <person name="Shu W.S."/>
        </authorList>
    </citation>
    <scope>NUCLEOTIDE SEQUENCE [LARGE SCALE GENOMIC DNA]</scope>
    <source>
        <strain evidence="7">AP2</strain>
    </source>
</reference>
<evidence type="ECO:0000256" key="5">
    <source>
        <dbReference type="SAM" id="SignalP"/>
    </source>
</evidence>
<evidence type="ECO:0000313" key="7">
    <source>
        <dbReference type="EMBL" id="RZD16303.1"/>
    </source>
</evidence>